<dbReference type="OrthoDB" id="9974365at2759"/>
<reference evidence="1 2" key="1">
    <citation type="journal article" date="2010" name="Science">
        <title>Genomic comparison of the ants Camponotus floridanus and Harpegnathos saltator.</title>
        <authorList>
            <person name="Bonasio R."/>
            <person name="Zhang G."/>
            <person name="Ye C."/>
            <person name="Mutti N.S."/>
            <person name="Fang X."/>
            <person name="Qin N."/>
            <person name="Donahue G."/>
            <person name="Yang P."/>
            <person name="Li Q."/>
            <person name="Li C."/>
            <person name="Zhang P."/>
            <person name="Huang Z."/>
            <person name="Berger S.L."/>
            <person name="Reinberg D."/>
            <person name="Wang J."/>
            <person name="Liebig J."/>
        </authorList>
    </citation>
    <scope>NUCLEOTIDE SEQUENCE [LARGE SCALE GENOMIC DNA]</scope>
    <source>
        <strain evidence="2">C129</strain>
    </source>
</reference>
<dbReference type="InParanoid" id="E2A112"/>
<protein>
    <recommendedName>
        <fullName evidence="3">Histone-lysine N-methyltransferase SETMAR</fullName>
    </recommendedName>
</protein>
<feature type="non-terminal residue" evidence="1">
    <location>
        <position position="1"/>
    </location>
</feature>
<dbReference type="Gene3D" id="3.30.420.10">
    <property type="entry name" value="Ribonuclease H-like superfamily/Ribonuclease H"/>
    <property type="match status" value="1"/>
</dbReference>
<accession>E2A112</accession>
<feature type="non-terminal residue" evidence="1">
    <location>
        <position position="81"/>
    </location>
</feature>
<dbReference type="GO" id="GO:0003676">
    <property type="term" value="F:nucleic acid binding"/>
    <property type="evidence" value="ECO:0007669"/>
    <property type="project" value="InterPro"/>
</dbReference>
<dbReference type="InterPro" id="IPR036397">
    <property type="entry name" value="RNaseH_sf"/>
</dbReference>
<name>E2A112_CAMFO</name>
<dbReference type="OMA" id="DAYACFQ"/>
<dbReference type="InterPro" id="IPR052709">
    <property type="entry name" value="Transposase-MT_Hybrid"/>
</dbReference>
<evidence type="ECO:0000313" key="1">
    <source>
        <dbReference type="EMBL" id="EFN72876.1"/>
    </source>
</evidence>
<evidence type="ECO:0000313" key="2">
    <source>
        <dbReference type="Proteomes" id="UP000000311"/>
    </source>
</evidence>
<proteinExistence type="predicted"/>
<dbReference type="PANTHER" id="PTHR46060">
    <property type="entry name" value="MARINER MOS1 TRANSPOSASE-LIKE PROTEIN"/>
    <property type="match status" value="1"/>
</dbReference>
<dbReference type="AlphaFoldDB" id="E2A112"/>
<sequence length="81" mass="9430">KILPNISAVPQPPYSPDLSPCDFFLFPRLKTHLKGHHFDTTENVKATVTDQLKAIRVSEFQHCYEDWKQRLRRCVASQGNY</sequence>
<evidence type="ECO:0008006" key="3">
    <source>
        <dbReference type="Google" id="ProtNLM"/>
    </source>
</evidence>
<keyword evidence="2" id="KW-1185">Reference proteome</keyword>
<dbReference type="EMBL" id="GL435632">
    <property type="protein sequence ID" value="EFN72876.1"/>
    <property type="molecule type" value="Genomic_DNA"/>
</dbReference>
<organism evidence="2">
    <name type="scientific">Camponotus floridanus</name>
    <name type="common">Florida carpenter ant</name>
    <dbReference type="NCBI Taxonomy" id="104421"/>
    <lineage>
        <taxon>Eukaryota</taxon>
        <taxon>Metazoa</taxon>
        <taxon>Ecdysozoa</taxon>
        <taxon>Arthropoda</taxon>
        <taxon>Hexapoda</taxon>
        <taxon>Insecta</taxon>
        <taxon>Pterygota</taxon>
        <taxon>Neoptera</taxon>
        <taxon>Endopterygota</taxon>
        <taxon>Hymenoptera</taxon>
        <taxon>Apocrita</taxon>
        <taxon>Aculeata</taxon>
        <taxon>Formicoidea</taxon>
        <taxon>Formicidae</taxon>
        <taxon>Formicinae</taxon>
        <taxon>Camponotus</taxon>
    </lineage>
</organism>
<gene>
    <name evidence="1" type="ORF">EAG_01351</name>
</gene>
<dbReference type="Proteomes" id="UP000000311">
    <property type="component" value="Unassembled WGS sequence"/>
</dbReference>
<dbReference type="PANTHER" id="PTHR46060:SF1">
    <property type="entry name" value="MARINER MOS1 TRANSPOSASE-LIKE PROTEIN"/>
    <property type="match status" value="1"/>
</dbReference>